<evidence type="ECO:0000313" key="3">
    <source>
        <dbReference type="Proteomes" id="UP000006173"/>
    </source>
</evidence>
<sequence>MKANLGGHSSAEIDARRPAAQTDDFFGGQKPHAVIAQASKDVRTDFTYLSYTAYANSIAVDSIGQSYHGKLTLHEALQQWGESLKKYGEEEGFTVR</sequence>
<accession>I3WKG0</accession>
<dbReference type="EMBL" id="CP001361">
    <property type="protein sequence ID" value="AFL05373.1"/>
    <property type="molecule type" value="Genomic_DNA"/>
</dbReference>
<name>I3WKG0_BIFBI</name>
<dbReference type="HOGENOM" id="CLU_2354149_0_0_11"/>
<dbReference type="AlphaFoldDB" id="I3WKG0"/>
<feature type="region of interest" description="Disordered" evidence="1">
    <location>
        <begin position="1"/>
        <end position="23"/>
    </location>
</feature>
<evidence type="ECO:0000256" key="1">
    <source>
        <dbReference type="SAM" id="MobiDB-lite"/>
    </source>
</evidence>
<proteinExistence type="predicted"/>
<dbReference type="Gene3D" id="3.40.190.10">
    <property type="entry name" value="Periplasmic binding protein-like II"/>
    <property type="match status" value="1"/>
</dbReference>
<gene>
    <name evidence="2" type="ORF">BBB_1783</name>
</gene>
<dbReference type="Proteomes" id="UP000006173">
    <property type="component" value="Chromosome"/>
</dbReference>
<dbReference type="RefSeq" id="WP_014760767.1">
    <property type="nucleotide sequence ID" value="NC_017999.1"/>
</dbReference>
<protein>
    <submittedName>
        <fullName evidence="2">Putative solute-binding lipo protein</fullName>
    </submittedName>
</protein>
<organism evidence="2 3">
    <name type="scientific">Bifidobacterium bifidum BGN4</name>
    <dbReference type="NCBI Taxonomy" id="484020"/>
    <lineage>
        <taxon>Bacteria</taxon>
        <taxon>Bacillati</taxon>
        <taxon>Actinomycetota</taxon>
        <taxon>Actinomycetes</taxon>
        <taxon>Bifidobacteriales</taxon>
        <taxon>Bifidobacteriaceae</taxon>
        <taxon>Bifidobacterium</taxon>
    </lineage>
</organism>
<reference evidence="2 3" key="1">
    <citation type="journal article" date="2012" name="J. Bacteriol.">
        <title>Complete Genome Sequence of the Probiotic Bacterium Bifidobacterium bifidum Strain BGN4.</title>
        <authorList>
            <person name="Yu D.S."/>
            <person name="Jeong H."/>
            <person name="Lee D.H."/>
            <person name="Kwon S.K."/>
            <person name="Song J.Y."/>
            <person name="Kim B.K."/>
            <person name="Park M.S."/>
            <person name="Ji G.E."/>
            <person name="Oh T.K."/>
            <person name="Kim J.F."/>
        </authorList>
    </citation>
    <scope>NUCLEOTIDE SEQUENCE [LARGE SCALE GENOMIC DNA]</scope>
    <source>
        <strain evidence="2 3">BGN4</strain>
    </source>
</reference>
<evidence type="ECO:0000313" key="2">
    <source>
        <dbReference type="EMBL" id="AFL05373.1"/>
    </source>
</evidence>
<dbReference type="PATRIC" id="fig|484020.3.peg.1767"/>
<dbReference type="KEGG" id="bbf:BBB_1783"/>